<dbReference type="Proteomes" id="UP001316803">
    <property type="component" value="Unassembled WGS sequence"/>
</dbReference>
<evidence type="ECO:0008006" key="4">
    <source>
        <dbReference type="Google" id="ProtNLM"/>
    </source>
</evidence>
<evidence type="ECO:0000313" key="3">
    <source>
        <dbReference type="Proteomes" id="UP001316803"/>
    </source>
</evidence>
<name>A0AAN8EK17_9EURO</name>
<dbReference type="EMBL" id="JAKLMC020000012">
    <property type="protein sequence ID" value="KAK5953213.1"/>
    <property type="molecule type" value="Genomic_DNA"/>
</dbReference>
<keyword evidence="1" id="KW-1133">Transmembrane helix</keyword>
<gene>
    <name evidence="2" type="ORF">OHC33_005781</name>
</gene>
<keyword evidence="1" id="KW-0812">Transmembrane</keyword>
<comment type="caution">
    <text evidence="2">The sequence shown here is derived from an EMBL/GenBank/DDBJ whole genome shotgun (WGS) entry which is preliminary data.</text>
</comment>
<accession>A0AAN8EK17</accession>
<evidence type="ECO:0000256" key="1">
    <source>
        <dbReference type="SAM" id="Phobius"/>
    </source>
</evidence>
<organism evidence="2 3">
    <name type="scientific">Knufia fluminis</name>
    <dbReference type="NCBI Taxonomy" id="191047"/>
    <lineage>
        <taxon>Eukaryota</taxon>
        <taxon>Fungi</taxon>
        <taxon>Dikarya</taxon>
        <taxon>Ascomycota</taxon>
        <taxon>Pezizomycotina</taxon>
        <taxon>Eurotiomycetes</taxon>
        <taxon>Chaetothyriomycetidae</taxon>
        <taxon>Chaetothyriales</taxon>
        <taxon>Trichomeriaceae</taxon>
        <taxon>Knufia</taxon>
    </lineage>
</organism>
<keyword evidence="1" id="KW-0472">Membrane</keyword>
<keyword evidence="3" id="KW-1185">Reference proteome</keyword>
<dbReference type="AlphaFoldDB" id="A0AAN8EK17"/>
<protein>
    <recommendedName>
        <fullName evidence="4">Glycosyltransferase family 25 protein</fullName>
    </recommendedName>
</protein>
<proteinExistence type="predicted"/>
<reference evidence="2 3" key="1">
    <citation type="submission" date="2022-12" db="EMBL/GenBank/DDBJ databases">
        <title>Genomic features and morphological characterization of a novel Knufia sp. strain isolated from spacecraft assembly facility.</title>
        <authorList>
            <person name="Teixeira M."/>
            <person name="Chander A.M."/>
            <person name="Stajich J.E."/>
            <person name="Venkateswaran K."/>
        </authorList>
    </citation>
    <scope>NUCLEOTIDE SEQUENCE [LARGE SCALE GENOMIC DNA]</scope>
    <source>
        <strain evidence="2 3">FJI-L2-BK-P2</strain>
    </source>
</reference>
<feature type="transmembrane region" description="Helical" evidence="1">
    <location>
        <begin position="15"/>
        <end position="33"/>
    </location>
</feature>
<sequence length="353" mass="38963">MYQHQEARRGIWTQYRAYIILAILVTSIIALLPSSSSGRFSNRPWRSSSPREAAANSTLGKILALSTGPSWRTRGLNTAAKLVGLEFAYPPQPRNPLELIEAFSGMGKDQGKTTPAHGSATAWLAHVDLLKHVIASDLETALIVEDDVDFDVHLKDQIRLVSDNVRAYTNVSETDGTPYGTNWDILWLGHCGTAVEKDTPGPRYLDTTRCKTDLYSGWSKHFLRDNLEEDHRIVQWAGFMTVRTFGFGVNRQSAQKVLDIAARGGDEAYDVAFSHACASGALRCLVVNPQIMNHYEPSKDAGYLSPVHVGDGQGEAADDSRFEKIMGTTGNIMQSSRCKSLFDDVCMRPPSEI</sequence>
<evidence type="ECO:0000313" key="2">
    <source>
        <dbReference type="EMBL" id="KAK5953213.1"/>
    </source>
</evidence>